<dbReference type="GO" id="GO:0006281">
    <property type="term" value="P:DNA repair"/>
    <property type="evidence" value="ECO:0007669"/>
    <property type="project" value="UniProtKB-KW"/>
</dbReference>
<dbReference type="Proteomes" id="UP000533080">
    <property type="component" value="Unassembled WGS sequence"/>
</dbReference>
<dbReference type="InterPro" id="IPR001497">
    <property type="entry name" value="MethylDNA_cys_MeTrfase_AS"/>
</dbReference>
<reference evidence="12 13" key="1">
    <citation type="submission" date="2020-05" db="EMBL/GenBank/DDBJ databases">
        <authorList>
            <person name="Whitworth D."/>
        </authorList>
    </citation>
    <scope>NUCLEOTIDE SEQUENCE [LARGE SCALE GENOMIC DNA]</scope>
    <source>
        <strain evidence="12 13">AM005</strain>
    </source>
</reference>
<dbReference type="Pfam" id="PF01035">
    <property type="entry name" value="DNA_binding_1"/>
    <property type="match status" value="1"/>
</dbReference>
<dbReference type="NCBIfam" id="TIGR00589">
    <property type="entry name" value="ogt"/>
    <property type="match status" value="1"/>
</dbReference>
<evidence type="ECO:0000256" key="4">
    <source>
        <dbReference type="ARBA" id="ARBA00022603"/>
    </source>
</evidence>
<proteinExistence type="inferred from homology"/>
<dbReference type="InterPro" id="IPR014048">
    <property type="entry name" value="MethylDNA_cys_MeTrfase_DNA-bd"/>
</dbReference>
<keyword evidence="6" id="KW-0227">DNA damage</keyword>
<keyword evidence="4 12" id="KW-0489">Methyltransferase</keyword>
<evidence type="ECO:0000256" key="3">
    <source>
        <dbReference type="ARBA" id="ARBA00011918"/>
    </source>
</evidence>
<evidence type="ECO:0000256" key="10">
    <source>
        <dbReference type="ARBA" id="ARBA00049348"/>
    </source>
</evidence>
<comment type="similarity">
    <text evidence="2">Belongs to the MGMT family.</text>
</comment>
<evidence type="ECO:0000256" key="5">
    <source>
        <dbReference type="ARBA" id="ARBA00022679"/>
    </source>
</evidence>
<evidence type="ECO:0000256" key="6">
    <source>
        <dbReference type="ARBA" id="ARBA00022763"/>
    </source>
</evidence>
<dbReference type="Gene3D" id="1.10.10.60">
    <property type="entry name" value="Homeodomain-like"/>
    <property type="match status" value="1"/>
</dbReference>
<dbReference type="InterPro" id="IPR036631">
    <property type="entry name" value="MGMT_N_sf"/>
</dbReference>
<feature type="domain" description="HTH araC/xylS-type" evidence="11">
    <location>
        <begin position="30"/>
        <end position="127"/>
    </location>
</feature>
<evidence type="ECO:0000256" key="7">
    <source>
        <dbReference type="ARBA" id="ARBA00023015"/>
    </source>
</evidence>
<keyword evidence="7" id="KW-0805">Transcription regulation</keyword>
<evidence type="ECO:0000313" key="12">
    <source>
        <dbReference type="EMBL" id="NOJ78530.1"/>
    </source>
</evidence>
<comment type="caution">
    <text evidence="12">The sequence shown here is derived from an EMBL/GenBank/DDBJ whole genome shotgun (WGS) entry which is preliminary data.</text>
</comment>
<protein>
    <recommendedName>
        <fullName evidence="3">methylated-DNA--[protein]-cysteine S-methyltransferase</fullName>
        <ecNumber evidence="3">2.1.1.63</ecNumber>
    </recommendedName>
</protein>
<evidence type="ECO:0000259" key="11">
    <source>
        <dbReference type="PROSITE" id="PS01124"/>
    </source>
</evidence>
<dbReference type="Gene3D" id="1.10.10.10">
    <property type="entry name" value="Winged helix-like DNA-binding domain superfamily/Winged helix DNA-binding domain"/>
    <property type="match status" value="1"/>
</dbReference>
<dbReference type="AlphaFoldDB" id="A0A7Y4IGN9"/>
<evidence type="ECO:0000313" key="13">
    <source>
        <dbReference type="Proteomes" id="UP000533080"/>
    </source>
</evidence>
<gene>
    <name evidence="12" type="ORF">HNV28_09270</name>
</gene>
<dbReference type="SUPFAM" id="SSF46689">
    <property type="entry name" value="Homeodomain-like"/>
    <property type="match status" value="1"/>
</dbReference>
<keyword evidence="9" id="KW-0234">DNA repair</keyword>
<dbReference type="GO" id="GO:0003908">
    <property type="term" value="F:methylated-DNA-[protein]-cysteine S-methyltransferase activity"/>
    <property type="evidence" value="ECO:0007669"/>
    <property type="project" value="UniProtKB-EC"/>
</dbReference>
<dbReference type="InterPro" id="IPR036388">
    <property type="entry name" value="WH-like_DNA-bd_sf"/>
</dbReference>
<dbReference type="InterPro" id="IPR009057">
    <property type="entry name" value="Homeodomain-like_sf"/>
</dbReference>
<dbReference type="GO" id="GO:0003700">
    <property type="term" value="F:DNA-binding transcription factor activity"/>
    <property type="evidence" value="ECO:0007669"/>
    <property type="project" value="InterPro"/>
</dbReference>
<dbReference type="PROSITE" id="PS00374">
    <property type="entry name" value="MGMT"/>
    <property type="match status" value="1"/>
</dbReference>
<comment type="catalytic activity">
    <reaction evidence="1">
        <text>a 4-O-methyl-thymidine in DNA + L-cysteinyl-[protein] = a thymidine in DNA + S-methyl-L-cysteinyl-[protein]</text>
        <dbReference type="Rhea" id="RHEA:53428"/>
        <dbReference type="Rhea" id="RHEA-COMP:10131"/>
        <dbReference type="Rhea" id="RHEA-COMP:10132"/>
        <dbReference type="Rhea" id="RHEA-COMP:13555"/>
        <dbReference type="Rhea" id="RHEA-COMP:13556"/>
        <dbReference type="ChEBI" id="CHEBI:29950"/>
        <dbReference type="ChEBI" id="CHEBI:82612"/>
        <dbReference type="ChEBI" id="CHEBI:137386"/>
        <dbReference type="ChEBI" id="CHEBI:137387"/>
        <dbReference type="EC" id="2.1.1.63"/>
    </reaction>
</comment>
<keyword evidence="5 12" id="KW-0808">Transferase</keyword>
<dbReference type="Gene3D" id="3.30.160.70">
    <property type="entry name" value="Methylated DNA-protein cysteine methyltransferase domain"/>
    <property type="match status" value="1"/>
</dbReference>
<dbReference type="SMART" id="SM00342">
    <property type="entry name" value="HTH_ARAC"/>
    <property type="match status" value="1"/>
</dbReference>
<dbReference type="SUPFAM" id="SSF53155">
    <property type="entry name" value="Methylated DNA-protein cysteine methyltransferase domain"/>
    <property type="match status" value="1"/>
</dbReference>
<evidence type="ECO:0000256" key="2">
    <source>
        <dbReference type="ARBA" id="ARBA00008711"/>
    </source>
</evidence>
<dbReference type="GO" id="GO:0043565">
    <property type="term" value="F:sequence-specific DNA binding"/>
    <property type="evidence" value="ECO:0007669"/>
    <property type="project" value="InterPro"/>
</dbReference>
<dbReference type="PANTHER" id="PTHR10815">
    <property type="entry name" value="METHYLATED-DNA--PROTEIN-CYSTEINE METHYLTRANSFERASE"/>
    <property type="match status" value="1"/>
</dbReference>
<dbReference type="SUPFAM" id="SSF46767">
    <property type="entry name" value="Methylated DNA-protein cysteine methyltransferase, C-terminal domain"/>
    <property type="match status" value="1"/>
</dbReference>
<keyword evidence="8" id="KW-0804">Transcription</keyword>
<dbReference type="EC" id="2.1.1.63" evidence="3"/>
<dbReference type="FunFam" id="1.10.10.10:FF:000214">
    <property type="entry name" value="Methylated-DNA--protein-cysteine methyltransferase"/>
    <property type="match status" value="1"/>
</dbReference>
<comment type="catalytic activity">
    <reaction evidence="10">
        <text>a 6-O-methyl-2'-deoxyguanosine in DNA + L-cysteinyl-[protein] = S-methyl-L-cysteinyl-[protein] + a 2'-deoxyguanosine in DNA</text>
        <dbReference type="Rhea" id="RHEA:24000"/>
        <dbReference type="Rhea" id="RHEA-COMP:10131"/>
        <dbReference type="Rhea" id="RHEA-COMP:10132"/>
        <dbReference type="Rhea" id="RHEA-COMP:11367"/>
        <dbReference type="Rhea" id="RHEA-COMP:11368"/>
        <dbReference type="ChEBI" id="CHEBI:29950"/>
        <dbReference type="ChEBI" id="CHEBI:82612"/>
        <dbReference type="ChEBI" id="CHEBI:85445"/>
        <dbReference type="ChEBI" id="CHEBI:85448"/>
        <dbReference type="EC" id="2.1.1.63"/>
    </reaction>
</comment>
<evidence type="ECO:0000256" key="8">
    <source>
        <dbReference type="ARBA" id="ARBA00023163"/>
    </source>
</evidence>
<dbReference type="PROSITE" id="PS01124">
    <property type="entry name" value="HTH_ARAC_FAMILY_2"/>
    <property type="match status" value="1"/>
</dbReference>
<evidence type="ECO:0000256" key="9">
    <source>
        <dbReference type="ARBA" id="ARBA00023204"/>
    </source>
</evidence>
<dbReference type="CDD" id="cd06445">
    <property type="entry name" value="ATase"/>
    <property type="match status" value="1"/>
</dbReference>
<organism evidence="12 13">
    <name type="scientific">Myxococcus xanthus</name>
    <dbReference type="NCBI Taxonomy" id="34"/>
    <lineage>
        <taxon>Bacteria</taxon>
        <taxon>Pseudomonadati</taxon>
        <taxon>Myxococcota</taxon>
        <taxon>Myxococcia</taxon>
        <taxon>Myxococcales</taxon>
        <taxon>Cystobacterineae</taxon>
        <taxon>Myxococcaceae</taxon>
        <taxon>Myxococcus</taxon>
    </lineage>
</organism>
<dbReference type="GO" id="GO:0032259">
    <property type="term" value="P:methylation"/>
    <property type="evidence" value="ECO:0007669"/>
    <property type="project" value="UniProtKB-KW"/>
</dbReference>
<dbReference type="InterPro" id="IPR036217">
    <property type="entry name" value="MethylDNA_cys_MeTrfase_DNAb"/>
</dbReference>
<dbReference type="Pfam" id="PF12833">
    <property type="entry name" value="HTH_18"/>
    <property type="match status" value="1"/>
</dbReference>
<sequence length="306" mass="33659">MLHHVLADIRFRQAHPRSIGMASSDYARIEQAILYLDAHAREQPSLDDVAAHVGLSTFHFQRLFSRWAGISPKRFIQVHTLSSARRLLDERRSVLETSLEVGLSGSGRLHELFVTLTSMTPGEYKLGGEGLTVRHGVHLSPFGACLLAVCERGICGLHFLSGESEAEALASLRKQWPRATFEASAEDTAPWMERIFQAGHGGSESSPLSVLVRGTPFQVQVWQALLRVPSGEVTTYEDLARAIGKPKAMRAVGSAVGENPVGLLIPCHRVLRKTGVLGEYRWGASRKRAMLAWEDLRYDGAPLSGM</sequence>
<dbReference type="PANTHER" id="PTHR10815:SF13">
    <property type="entry name" value="METHYLATED-DNA--PROTEIN-CYSTEINE METHYLTRANSFERASE"/>
    <property type="match status" value="1"/>
</dbReference>
<dbReference type="EMBL" id="JABFNT010000023">
    <property type="protein sequence ID" value="NOJ78530.1"/>
    <property type="molecule type" value="Genomic_DNA"/>
</dbReference>
<name>A0A7Y4IGN9_MYXXA</name>
<accession>A0A7Y4IGN9</accession>
<dbReference type="InterPro" id="IPR018060">
    <property type="entry name" value="HTH_AraC"/>
</dbReference>
<evidence type="ECO:0000256" key="1">
    <source>
        <dbReference type="ARBA" id="ARBA00001286"/>
    </source>
</evidence>